<evidence type="ECO:0000313" key="2">
    <source>
        <dbReference type="Proteomes" id="UP001158576"/>
    </source>
</evidence>
<protein>
    <submittedName>
        <fullName evidence="1">Oidioi.mRNA.OKI2018_I69.PAR.g9431.t1.cds</fullName>
    </submittedName>
</protein>
<name>A0ABN7RT47_OIKDI</name>
<organism evidence="1 2">
    <name type="scientific">Oikopleura dioica</name>
    <name type="common">Tunicate</name>
    <dbReference type="NCBI Taxonomy" id="34765"/>
    <lineage>
        <taxon>Eukaryota</taxon>
        <taxon>Metazoa</taxon>
        <taxon>Chordata</taxon>
        <taxon>Tunicata</taxon>
        <taxon>Appendicularia</taxon>
        <taxon>Copelata</taxon>
        <taxon>Oikopleuridae</taxon>
        <taxon>Oikopleura</taxon>
    </lineage>
</organism>
<reference evidence="1 2" key="1">
    <citation type="submission" date="2021-04" db="EMBL/GenBank/DDBJ databases">
        <authorList>
            <person name="Bliznina A."/>
        </authorList>
    </citation>
    <scope>NUCLEOTIDE SEQUENCE [LARGE SCALE GENOMIC DNA]</scope>
</reference>
<evidence type="ECO:0000313" key="1">
    <source>
        <dbReference type="EMBL" id="CAG5079962.1"/>
    </source>
</evidence>
<keyword evidence="2" id="KW-1185">Reference proteome</keyword>
<gene>
    <name evidence="1" type="ORF">OKIOD_LOCUS989</name>
</gene>
<dbReference type="EMBL" id="OU015568">
    <property type="protein sequence ID" value="CAG5079962.1"/>
    <property type="molecule type" value="Genomic_DNA"/>
</dbReference>
<dbReference type="Proteomes" id="UP001158576">
    <property type="component" value="Chromosome PAR"/>
</dbReference>
<proteinExistence type="predicted"/>
<sequence>MNSKLYFPYDAPECYLKEAEICLWLTFCLIVLGEVQDQFLKRIWSGAESKAQRFCSAHGISATIFWLPVYWVWSPINDRHLRRLLEEDQRLSRCRSATTSSS</sequence>
<accession>A0ABN7RT47</accession>